<dbReference type="Pfam" id="PF00248">
    <property type="entry name" value="Aldo_ket_red"/>
    <property type="match status" value="1"/>
</dbReference>
<sequence>MPARLLFGNINKLDPSSLKPVLQHAGIQELDTAARYGNGESERIVGRAQLANDFKIDTKILIGDSGGDGSLTPEAIEQSLSNSLVSLGVEKVNVLYCHGPDTVTPIAVQAKAFDEEYRKGRFSYLGVSNFPPSMVSDWLALSQQEGYIKPSVYQGQYNLLCRGYEETLFPLLRKHDMVFNAYGPLAGGFLLGNFTPAGLQTGNRFVAGSPWVSWYDKPSMHEAVERLRSIAAEAGLGMDELALRWIVFHSILRESDGVILGATKIEQLESNLRQIEKGPLDEGLVGRLNGLWEGVKHEADKSFS</sequence>
<keyword evidence="4" id="KW-1185">Reference proteome</keyword>
<evidence type="ECO:0000259" key="2">
    <source>
        <dbReference type="Pfam" id="PF00248"/>
    </source>
</evidence>
<dbReference type="SUPFAM" id="SSF51430">
    <property type="entry name" value="NAD(P)-linked oxidoreductase"/>
    <property type="match status" value="1"/>
</dbReference>
<dbReference type="GO" id="GO:0016491">
    <property type="term" value="F:oxidoreductase activity"/>
    <property type="evidence" value="ECO:0007669"/>
    <property type="project" value="UniProtKB-KW"/>
</dbReference>
<evidence type="ECO:0000256" key="1">
    <source>
        <dbReference type="ARBA" id="ARBA00023002"/>
    </source>
</evidence>
<gene>
    <name evidence="3" type="ORF">LTR09_012330</name>
</gene>
<protein>
    <recommendedName>
        <fullName evidence="2">NADP-dependent oxidoreductase domain-containing protein</fullName>
    </recommendedName>
</protein>
<dbReference type="Gene3D" id="3.20.20.100">
    <property type="entry name" value="NADP-dependent oxidoreductase domain"/>
    <property type="match status" value="1"/>
</dbReference>
<dbReference type="Proteomes" id="UP001271007">
    <property type="component" value="Unassembled WGS sequence"/>
</dbReference>
<accession>A0AAJ0D5E0</accession>
<name>A0AAJ0D5E0_9PEZI</name>
<dbReference type="AlphaFoldDB" id="A0AAJ0D5E0"/>
<evidence type="ECO:0000313" key="4">
    <source>
        <dbReference type="Proteomes" id="UP001271007"/>
    </source>
</evidence>
<dbReference type="InterPro" id="IPR023210">
    <property type="entry name" value="NADP_OxRdtase_dom"/>
</dbReference>
<reference evidence="3" key="1">
    <citation type="submission" date="2023-04" db="EMBL/GenBank/DDBJ databases">
        <title>Black Yeasts Isolated from many extreme environments.</title>
        <authorList>
            <person name="Coleine C."/>
            <person name="Stajich J.E."/>
            <person name="Selbmann L."/>
        </authorList>
    </citation>
    <scope>NUCLEOTIDE SEQUENCE</scope>
    <source>
        <strain evidence="3">CCFEE 5312</strain>
    </source>
</reference>
<dbReference type="InterPro" id="IPR036812">
    <property type="entry name" value="NAD(P)_OxRdtase_dom_sf"/>
</dbReference>
<keyword evidence="1" id="KW-0560">Oxidoreductase</keyword>
<dbReference type="EMBL" id="JAWDJX010000110">
    <property type="protein sequence ID" value="KAK3046170.1"/>
    <property type="molecule type" value="Genomic_DNA"/>
</dbReference>
<proteinExistence type="predicted"/>
<evidence type="ECO:0000313" key="3">
    <source>
        <dbReference type="EMBL" id="KAK3046170.1"/>
    </source>
</evidence>
<dbReference type="InterPro" id="IPR050523">
    <property type="entry name" value="AKR_Detox_Biosynth"/>
</dbReference>
<feature type="domain" description="NADP-dependent oxidoreductase" evidence="2">
    <location>
        <begin position="24"/>
        <end position="292"/>
    </location>
</feature>
<dbReference type="PANTHER" id="PTHR43364">
    <property type="entry name" value="NADH-SPECIFIC METHYLGLYOXAL REDUCTASE-RELATED"/>
    <property type="match status" value="1"/>
</dbReference>
<comment type="caution">
    <text evidence="3">The sequence shown here is derived from an EMBL/GenBank/DDBJ whole genome shotgun (WGS) entry which is preliminary data.</text>
</comment>
<dbReference type="PANTHER" id="PTHR43364:SF4">
    <property type="entry name" value="NAD(P)-LINKED OXIDOREDUCTASE SUPERFAMILY PROTEIN"/>
    <property type="match status" value="1"/>
</dbReference>
<organism evidence="3 4">
    <name type="scientific">Extremus antarcticus</name>
    <dbReference type="NCBI Taxonomy" id="702011"/>
    <lineage>
        <taxon>Eukaryota</taxon>
        <taxon>Fungi</taxon>
        <taxon>Dikarya</taxon>
        <taxon>Ascomycota</taxon>
        <taxon>Pezizomycotina</taxon>
        <taxon>Dothideomycetes</taxon>
        <taxon>Dothideomycetidae</taxon>
        <taxon>Mycosphaerellales</taxon>
        <taxon>Extremaceae</taxon>
        <taxon>Extremus</taxon>
    </lineage>
</organism>